<dbReference type="SMART" id="SM00249">
    <property type="entry name" value="PHD"/>
    <property type="match status" value="2"/>
</dbReference>
<proteinExistence type="predicted"/>
<feature type="region of interest" description="Disordered" evidence="10">
    <location>
        <begin position="188"/>
        <end position="226"/>
    </location>
</feature>
<evidence type="ECO:0000313" key="12">
    <source>
        <dbReference type="EMBL" id="KAH7646191.1"/>
    </source>
</evidence>
<organism evidence="13 14">
    <name type="scientific">Dermatophagoides farinae</name>
    <name type="common">American house dust mite</name>
    <dbReference type="NCBI Taxonomy" id="6954"/>
    <lineage>
        <taxon>Eukaryota</taxon>
        <taxon>Metazoa</taxon>
        <taxon>Ecdysozoa</taxon>
        <taxon>Arthropoda</taxon>
        <taxon>Chelicerata</taxon>
        <taxon>Arachnida</taxon>
        <taxon>Acari</taxon>
        <taxon>Acariformes</taxon>
        <taxon>Sarcoptiformes</taxon>
        <taxon>Astigmata</taxon>
        <taxon>Psoroptidia</taxon>
        <taxon>Analgoidea</taxon>
        <taxon>Pyroglyphidae</taxon>
        <taxon>Dermatophagoidinae</taxon>
        <taxon>Dermatophagoides</taxon>
    </lineage>
</organism>
<evidence type="ECO:0000313" key="14">
    <source>
        <dbReference type="Proteomes" id="UP000790347"/>
    </source>
</evidence>
<evidence type="ECO:0000256" key="9">
    <source>
        <dbReference type="PROSITE-ProRule" id="PRU00146"/>
    </source>
</evidence>
<keyword evidence="8" id="KW-0539">Nucleus</keyword>
<reference evidence="13" key="1">
    <citation type="submission" date="2013-05" db="EMBL/GenBank/DDBJ databases">
        <authorList>
            <person name="Yim A.K.Y."/>
            <person name="Chan T.F."/>
            <person name="Ji K.M."/>
            <person name="Liu X.Y."/>
            <person name="Zhou J.W."/>
            <person name="Li R.Q."/>
            <person name="Yang K.Y."/>
            <person name="Li J."/>
            <person name="Li M."/>
            <person name="Law P.T.W."/>
            <person name="Wu Y.L."/>
            <person name="Cai Z.L."/>
            <person name="Qin H."/>
            <person name="Bao Y."/>
            <person name="Leung R.K.K."/>
            <person name="Ng P.K.S."/>
            <person name="Zou J."/>
            <person name="Zhong X.J."/>
            <person name="Ran P.X."/>
            <person name="Zhong N.S."/>
            <person name="Liu Z.G."/>
            <person name="Tsui S.K.W."/>
        </authorList>
    </citation>
    <scope>NUCLEOTIDE SEQUENCE</scope>
    <source>
        <strain evidence="13">Derf</strain>
        <tissue evidence="13">Whole organism</tissue>
    </source>
</reference>
<keyword evidence="3" id="KW-0677">Repeat</keyword>
<evidence type="ECO:0000256" key="7">
    <source>
        <dbReference type="ARBA" id="ARBA00023163"/>
    </source>
</evidence>
<dbReference type="PANTHER" id="PTHR45888:SF4">
    <property type="entry name" value="PHD FINGER PROTEIN 10"/>
    <property type="match status" value="1"/>
</dbReference>
<feature type="region of interest" description="Disordered" evidence="10">
    <location>
        <begin position="1"/>
        <end position="32"/>
    </location>
</feature>
<reference evidence="12" key="3">
    <citation type="journal article" date="2021" name="World Allergy Organ. J.">
        <title>Chromosome-level assembly of Dermatophagoides farinae genome and transcriptome reveals two novel allergens Der f 37 and Der f 39.</title>
        <authorList>
            <person name="Chen J."/>
            <person name="Cai Z."/>
            <person name="Fan D."/>
            <person name="Hu J."/>
            <person name="Hou Y."/>
            <person name="He Y."/>
            <person name="Zhang Z."/>
            <person name="Zhao Z."/>
            <person name="Gao P."/>
            <person name="Hu W."/>
            <person name="Sun J."/>
            <person name="Li J."/>
            <person name="Ji K."/>
        </authorList>
    </citation>
    <scope>NUCLEOTIDE SEQUENCE</scope>
    <source>
        <strain evidence="12">JKM2019</strain>
    </source>
</reference>
<dbReference type="InterPro" id="IPR013083">
    <property type="entry name" value="Znf_RING/FYVE/PHD"/>
</dbReference>
<evidence type="ECO:0000256" key="4">
    <source>
        <dbReference type="ARBA" id="ARBA00022771"/>
    </source>
</evidence>
<dbReference type="Pfam" id="PF00628">
    <property type="entry name" value="PHD"/>
    <property type="match status" value="1"/>
</dbReference>
<dbReference type="Proteomes" id="UP000790347">
    <property type="component" value="Unassembled WGS sequence"/>
</dbReference>
<evidence type="ECO:0000259" key="11">
    <source>
        <dbReference type="PROSITE" id="PS50016"/>
    </source>
</evidence>
<dbReference type="EMBL" id="SDOV01000001">
    <property type="protein sequence ID" value="KAH7646191.1"/>
    <property type="molecule type" value="Genomic_DNA"/>
</dbReference>
<evidence type="ECO:0000256" key="2">
    <source>
        <dbReference type="ARBA" id="ARBA00022723"/>
    </source>
</evidence>
<feature type="domain" description="PHD-type" evidence="11">
    <location>
        <begin position="301"/>
        <end position="349"/>
    </location>
</feature>
<evidence type="ECO:0000256" key="5">
    <source>
        <dbReference type="ARBA" id="ARBA00022833"/>
    </source>
</evidence>
<feature type="compositionally biased region" description="Polar residues" evidence="10">
    <location>
        <begin position="21"/>
        <end position="32"/>
    </location>
</feature>
<evidence type="ECO:0000256" key="3">
    <source>
        <dbReference type="ARBA" id="ARBA00022737"/>
    </source>
</evidence>
<keyword evidence="6" id="KW-0805">Transcription regulation</keyword>
<protein>
    <submittedName>
        <fullName evidence="13">PHD finger protein 10</fullName>
    </submittedName>
</protein>
<comment type="caution">
    <text evidence="13">The sequence shown here is derived from an EMBL/GenBank/DDBJ whole genome shotgun (WGS) entry which is preliminary data.</text>
</comment>
<evidence type="ECO:0000256" key="6">
    <source>
        <dbReference type="ARBA" id="ARBA00023015"/>
    </source>
</evidence>
<keyword evidence="7" id="KW-0804">Transcription</keyword>
<keyword evidence="4 9" id="KW-0863">Zinc-finger</keyword>
<dbReference type="Proteomes" id="UP000828236">
    <property type="component" value="Unassembled WGS sequence"/>
</dbReference>
<comment type="subcellular location">
    <subcellularLocation>
        <location evidence="1">Nucleus</location>
    </subcellularLocation>
</comment>
<keyword evidence="5" id="KW-0862">Zinc</keyword>
<accession>A0A922I1Y1</accession>
<dbReference type="AlphaFoldDB" id="A0A922I1Y1"/>
<dbReference type="Gene3D" id="3.30.40.10">
    <property type="entry name" value="Zinc/RING finger domain, C3HC4 (zinc finger)"/>
    <property type="match status" value="1"/>
</dbReference>
<evidence type="ECO:0000256" key="1">
    <source>
        <dbReference type="ARBA" id="ARBA00004123"/>
    </source>
</evidence>
<sequence>MSISSSTPHHNSRTTSEHGSRTSTRGNPTPETIQHRVMKSVSDYNRQLNQERKEDRRVCMDLQTYTIQYPVGLGRENKGLRRWSRRRRRISPIWRNGRRYPIALLPNQYQDWFLRYTPQELNYLPLNTVLHGPVAPDYDKLSSSFLQMTKNQNNENDTDSEFDGSDVLSDFDDDSTCSCGEVHCAPSPPVKSMDESMDNSQLSTSNNGPPIDSFDDKNFPQPSPANLQFQNGHNIDNSSEVSSSLNEAKICKVCKQQDTQGSNIEPLCCADCGVICHPVCLDISGELLEAIRLYRWQCQDCKSCQKCGQPHDEERMMFCDKCDRGYHTYCVGLADIPQGHWVCSLCAICANCGTKNPGETTSTQTLMEPLTISTVNNHNNQSAQWQHELIKIHSPDGQTLIRHSVFCETCYQLRKF</sequence>
<dbReference type="InterPro" id="IPR001965">
    <property type="entry name" value="Znf_PHD"/>
</dbReference>
<dbReference type="PANTHER" id="PTHR45888">
    <property type="entry name" value="HL01030P-RELATED"/>
    <property type="match status" value="1"/>
</dbReference>
<dbReference type="InterPro" id="IPR019787">
    <property type="entry name" value="Znf_PHD-finger"/>
</dbReference>
<name>A0A922I1Y1_DERFA</name>
<evidence type="ECO:0000256" key="8">
    <source>
        <dbReference type="ARBA" id="ARBA00023242"/>
    </source>
</evidence>
<keyword evidence="14" id="KW-1185">Reference proteome</keyword>
<evidence type="ECO:0000313" key="13">
    <source>
        <dbReference type="EMBL" id="KAH9516571.1"/>
    </source>
</evidence>
<feature type="domain" description="PHD-type" evidence="11">
    <location>
        <begin position="248"/>
        <end position="304"/>
    </location>
</feature>
<dbReference type="InterPro" id="IPR011011">
    <property type="entry name" value="Znf_FYVE_PHD"/>
</dbReference>
<dbReference type="PROSITE" id="PS50016">
    <property type="entry name" value="ZF_PHD_2"/>
    <property type="match status" value="2"/>
</dbReference>
<gene>
    <name evidence="13" type="primary">PHF10</name>
    <name evidence="13" type="ORF">DERF_007306</name>
    <name evidence="12" type="ORF">HUG17_1729</name>
</gene>
<feature type="compositionally biased region" description="Polar residues" evidence="10">
    <location>
        <begin position="198"/>
        <end position="208"/>
    </location>
</feature>
<dbReference type="GO" id="GO:0008270">
    <property type="term" value="F:zinc ion binding"/>
    <property type="evidence" value="ECO:0007669"/>
    <property type="project" value="UniProtKB-KW"/>
</dbReference>
<keyword evidence="2" id="KW-0479">Metal-binding</keyword>
<evidence type="ECO:0000256" key="10">
    <source>
        <dbReference type="SAM" id="MobiDB-lite"/>
    </source>
</evidence>
<dbReference type="OrthoDB" id="1903104at2759"/>
<dbReference type="GO" id="GO:0005634">
    <property type="term" value="C:nucleus"/>
    <property type="evidence" value="ECO:0007669"/>
    <property type="project" value="UniProtKB-SubCell"/>
</dbReference>
<dbReference type="EMBL" id="ASGP02000003">
    <property type="protein sequence ID" value="KAH9516571.1"/>
    <property type="molecule type" value="Genomic_DNA"/>
</dbReference>
<reference evidence="12" key="2">
    <citation type="submission" date="2020-06" db="EMBL/GenBank/DDBJ databases">
        <authorList>
            <person name="Ji K."/>
            <person name="Li J."/>
        </authorList>
    </citation>
    <scope>NUCLEOTIDE SEQUENCE</scope>
    <source>
        <strain evidence="12">JKM2019</strain>
        <tissue evidence="12">Whole body</tissue>
    </source>
</reference>
<reference evidence="13" key="4">
    <citation type="journal article" date="2022" name="Res Sq">
        <title>Comparative Genomics Reveals Insights into the Divergent Evolution of Astigmatic Mites and Household Pest Adaptations.</title>
        <authorList>
            <person name="Xiong Q."/>
            <person name="Wan A.T.-Y."/>
            <person name="Liu X.-Y."/>
            <person name="Fung C.S.-H."/>
            <person name="Xiao X."/>
            <person name="Malainual N."/>
            <person name="Hou J."/>
            <person name="Wang L."/>
            <person name="Wang M."/>
            <person name="Yang K."/>
            <person name="Cui Y."/>
            <person name="Leung E."/>
            <person name="Nong W."/>
            <person name="Shin S.-K."/>
            <person name="Au S."/>
            <person name="Jeong K.Y."/>
            <person name="Chew F.T."/>
            <person name="Hui J."/>
            <person name="Leung T.F."/>
            <person name="Tungtrongchitr A."/>
            <person name="Zhong N."/>
            <person name="Liu Z."/>
            <person name="Tsui S."/>
        </authorList>
    </citation>
    <scope>NUCLEOTIDE SEQUENCE</scope>
    <source>
        <strain evidence="13">Derf</strain>
        <tissue evidence="13">Whole organism</tissue>
    </source>
</reference>
<dbReference type="SUPFAM" id="SSF57903">
    <property type="entry name" value="FYVE/PHD zinc finger"/>
    <property type="match status" value="2"/>
</dbReference>
<dbReference type="CDD" id="cd15529">
    <property type="entry name" value="PHD2_PHF10"/>
    <property type="match status" value="1"/>
</dbReference>